<dbReference type="OrthoDB" id="10265971at2759"/>
<feature type="compositionally biased region" description="Polar residues" evidence="1">
    <location>
        <begin position="595"/>
        <end position="604"/>
    </location>
</feature>
<accession>A0A167Z128</accession>
<proteinExistence type="predicted"/>
<dbReference type="EMBL" id="AZGZ01000012">
    <property type="protein sequence ID" value="KZZ92014.1"/>
    <property type="molecule type" value="Genomic_DNA"/>
</dbReference>
<evidence type="ECO:0000313" key="3">
    <source>
        <dbReference type="Proteomes" id="UP000242877"/>
    </source>
</evidence>
<feature type="compositionally biased region" description="Polar residues" evidence="1">
    <location>
        <begin position="455"/>
        <end position="475"/>
    </location>
</feature>
<dbReference type="AlphaFoldDB" id="A0A167Z128"/>
<comment type="caution">
    <text evidence="2">The sequence shown here is derived from an EMBL/GenBank/DDBJ whole genome shotgun (WGS) entry which is preliminary data.</text>
</comment>
<feature type="compositionally biased region" description="Low complexity" evidence="1">
    <location>
        <begin position="385"/>
        <end position="406"/>
    </location>
</feature>
<protein>
    <submittedName>
        <fullName evidence="2">Uncharacterized protein</fullName>
    </submittedName>
</protein>
<feature type="region of interest" description="Disordered" evidence="1">
    <location>
        <begin position="363"/>
        <end position="475"/>
    </location>
</feature>
<dbReference type="VEuPathDB" id="FungiDB:AAP_03233"/>
<evidence type="ECO:0000313" key="2">
    <source>
        <dbReference type="EMBL" id="KZZ92014.1"/>
    </source>
</evidence>
<evidence type="ECO:0000256" key="1">
    <source>
        <dbReference type="SAM" id="MobiDB-lite"/>
    </source>
</evidence>
<feature type="region of interest" description="Disordered" evidence="1">
    <location>
        <begin position="585"/>
        <end position="606"/>
    </location>
</feature>
<dbReference type="Proteomes" id="UP000242877">
    <property type="component" value="Unassembled WGS sequence"/>
</dbReference>
<feature type="region of interest" description="Disordered" evidence="1">
    <location>
        <begin position="250"/>
        <end position="307"/>
    </location>
</feature>
<gene>
    <name evidence="2" type="ORF">AAP_03233</name>
</gene>
<sequence>MDDTQRLVIASTWSFSPDAASKIRDHVSGTATAGGGFVQYDRVTDSFVVERCNSLLAASRLGPLITDTVEAEEANDLLEIPNITRLEAVSGLDDEEDDVQEEEQDFLLDTSEALADTVTSFVQKFWEPTLSNSVAYFAQIPMNIIGEIQRLTNTTLTYDDKNTRVIISSHSTRNVDSAIQKLSNLEPSLFHFVKNPRTTNFLYTSPGKDVTKVMVTRMASLGDAAVGLRRVLVERDANLERLLPGAYTTYAPVTSNTPEGSKAPKLPKNLRDPQHVPFRNKNGPSSIWAGKPVPEMGNPQDQPDKQAQIEAPPVPQELALPIAGDAHPYLTKEKASIVQRYVENSAEAGAFSSEGIDANSVALTRASAESPKPPPAQPVGRRRQVAPARRAPGPAPSAAAAAAAAATLGNDKDGTPPSTPQIASDQPPVPEQAEIAVNAVGRRRRVAVPSRATATPNTTEASQTQGSKQGFAVNNTQKDPFAGLVDLAERQLNHNCSSGHQIPTSTSSPIVGQPKGSLPAAYPAALKDNSAPGKPSLIDIFDGVPDSLVGSGKTNPSMVPLKPMVNQNLKDKGPQVVEPEKQVFHKTMGQKARNKSTANKPAQKTRSERIAEILGSTSKPITPAATQTETEMSKLRRSQLEAAKAEIDAKVRDFAECMLPILESFESFPGTLSLEFQIGCILIEEIPSNMTAGLITPKAWNESFRPRNHLVQPQTTFTNQLTSSGADIDYILSLKEERTKGDKSFLFERTPNTTLEWYEFHCQTKLHETIIINVSASGATFVSRPEATLGSANIHCPNRVWDAAAVIKGRTEYIRGEDEAIDHAIQDFLEKLYIPGGDTVCIYTRMPDGSILHVTKAFAKRQSKHKCSAQAFGIDSQQAGEFGDDAVQLQITEIQSLIIGEFGEDRDFIRLRARPYENMIKEQRLWHEVSIVSPIVHDALRSNRELELGNKNFWSAQGLLGLGNPPPAEPLGDLSAELQRPVVGSGVVCDMFRVASGLVDRIDSVGLDTDGIGPYLLEEQLVAAGQMASGMSQLSISASVNPALQIMAATRSGNTFGAETVRAMDSVSVAGGAGEEDDFW</sequence>
<organism evidence="2 3">
    <name type="scientific">Ascosphaera apis ARSEF 7405</name>
    <dbReference type="NCBI Taxonomy" id="392613"/>
    <lineage>
        <taxon>Eukaryota</taxon>
        <taxon>Fungi</taxon>
        <taxon>Dikarya</taxon>
        <taxon>Ascomycota</taxon>
        <taxon>Pezizomycotina</taxon>
        <taxon>Eurotiomycetes</taxon>
        <taxon>Eurotiomycetidae</taxon>
        <taxon>Onygenales</taxon>
        <taxon>Ascosphaeraceae</taxon>
        <taxon>Ascosphaera</taxon>
    </lineage>
</organism>
<keyword evidence="3" id="KW-1185">Reference proteome</keyword>
<name>A0A167Z128_9EURO</name>
<reference evidence="2 3" key="1">
    <citation type="journal article" date="2016" name="Genome Biol. Evol.">
        <title>Divergent and convergent evolution of fungal pathogenicity.</title>
        <authorList>
            <person name="Shang Y."/>
            <person name="Xiao G."/>
            <person name="Zheng P."/>
            <person name="Cen K."/>
            <person name="Zhan S."/>
            <person name="Wang C."/>
        </authorList>
    </citation>
    <scope>NUCLEOTIDE SEQUENCE [LARGE SCALE GENOMIC DNA]</scope>
    <source>
        <strain evidence="2 3">ARSEF 7405</strain>
    </source>
</reference>